<sequence length="440" mass="48930">MEFWGCDSEGYDLFSEDEELDLGAEEPDRSGNMLFEFDLDSPFGLEEDPIIMDEQVMERYLQMESGLSDLIAMSNPAAENLGAGDGIFSGDDANVASPDCGLSSFSIPGGDGSSPDDISNKISDVSNANSSLPEKRAHSELSSSSKVTCQVQGCDMDLSSSKDYYKRHRVCPVDTKKAQVTVNGIQKRFCQQCSRFHLLDEFDEDKRSCRKRLAGHNRRRRKPRFENRISRPHRFQPYQGTRPHGQAAPPRRHLMSDLLPRRILFPDIYEQINGLRLQGGGSVYGPTPSDINTSRSHCLGPEYYATPVRPSAVRNSSRVSDPCYALSLLSNQPQVSSPYFASPVIVHGHNIFNRVSFPSPHMLHPAGVNLCQIAPRMVPGYASPVGFDISENHHRRPLCSNCSNCSNCSGGRQPPEHASTVDLRQLSFNLTRVEHQRNVP</sequence>
<proteinExistence type="predicted"/>
<dbReference type="GO" id="GO:0008270">
    <property type="term" value="F:zinc ion binding"/>
    <property type="evidence" value="ECO:0007669"/>
    <property type="project" value="UniProtKB-KW"/>
</dbReference>
<reference evidence="7" key="1">
    <citation type="submission" date="2021-01" db="UniProtKB">
        <authorList>
            <consortium name="EnsemblPlants"/>
        </authorList>
    </citation>
    <scope>IDENTIFICATION</scope>
</reference>
<dbReference type="Gramene" id="Kaladp0017s0020.2.v1.1">
    <property type="protein sequence ID" value="Kaladp0017s0020.2.v1.1"/>
    <property type="gene ID" value="Kaladp0017s0020.v1.1"/>
</dbReference>
<keyword evidence="3" id="KW-0862">Zinc</keyword>
<dbReference type="PANTHER" id="PTHR31251">
    <property type="entry name" value="SQUAMOSA PROMOTER-BINDING-LIKE PROTEIN 4"/>
    <property type="match status" value="1"/>
</dbReference>
<organism evidence="7 8">
    <name type="scientific">Kalanchoe fedtschenkoi</name>
    <name type="common">Lavender scallops</name>
    <name type="synonym">South American air plant</name>
    <dbReference type="NCBI Taxonomy" id="63787"/>
    <lineage>
        <taxon>Eukaryota</taxon>
        <taxon>Viridiplantae</taxon>
        <taxon>Streptophyta</taxon>
        <taxon>Embryophyta</taxon>
        <taxon>Tracheophyta</taxon>
        <taxon>Spermatophyta</taxon>
        <taxon>Magnoliopsida</taxon>
        <taxon>eudicotyledons</taxon>
        <taxon>Gunneridae</taxon>
        <taxon>Pentapetalae</taxon>
        <taxon>Saxifragales</taxon>
        <taxon>Crassulaceae</taxon>
        <taxon>Kalanchoe</taxon>
    </lineage>
</organism>
<dbReference type="PANTHER" id="PTHR31251:SF229">
    <property type="entry name" value="SQUAMOSA PROMOTER-BINDING-LIKE PROTEIN"/>
    <property type="match status" value="1"/>
</dbReference>
<evidence type="ECO:0000313" key="8">
    <source>
        <dbReference type="Proteomes" id="UP000594263"/>
    </source>
</evidence>
<keyword evidence="1" id="KW-0479">Metal-binding</keyword>
<accession>A0A7N0T1J8</accession>
<evidence type="ECO:0000256" key="3">
    <source>
        <dbReference type="ARBA" id="ARBA00022833"/>
    </source>
</evidence>
<dbReference type="InterPro" id="IPR044817">
    <property type="entry name" value="SBP-like"/>
</dbReference>
<dbReference type="PROSITE" id="PS51141">
    <property type="entry name" value="ZF_SBP"/>
    <property type="match status" value="1"/>
</dbReference>
<feature type="region of interest" description="Disordered" evidence="5">
    <location>
        <begin position="105"/>
        <end position="143"/>
    </location>
</feature>
<keyword evidence="2 4" id="KW-0863">Zinc-finger</keyword>
<dbReference type="EnsemblPlants" id="Kaladp0017s0020.3.v1.1">
    <property type="protein sequence ID" value="Kaladp0017s0020.3.v1.1"/>
    <property type="gene ID" value="Kaladp0017s0020.v1.1"/>
</dbReference>
<feature type="domain" description="SBP-type" evidence="6">
    <location>
        <begin position="146"/>
        <end position="223"/>
    </location>
</feature>
<dbReference type="InterPro" id="IPR004333">
    <property type="entry name" value="SBP_dom"/>
</dbReference>
<dbReference type="EnsemblPlants" id="Kaladp0017s0020.2.v1.1">
    <property type="protein sequence ID" value="Kaladp0017s0020.2.v1.1"/>
    <property type="gene ID" value="Kaladp0017s0020.v1.1"/>
</dbReference>
<evidence type="ECO:0000313" key="7">
    <source>
        <dbReference type="EnsemblPlants" id="Kaladp0017s0020.2.v1.1"/>
    </source>
</evidence>
<dbReference type="AlphaFoldDB" id="A0A7N0T1J8"/>
<feature type="compositionally biased region" description="Basic residues" evidence="5">
    <location>
        <begin position="213"/>
        <end position="223"/>
    </location>
</feature>
<evidence type="ECO:0000259" key="6">
    <source>
        <dbReference type="PROSITE" id="PS51141"/>
    </source>
</evidence>
<dbReference type="Pfam" id="PF03110">
    <property type="entry name" value="SBP"/>
    <property type="match status" value="1"/>
</dbReference>
<dbReference type="InterPro" id="IPR036893">
    <property type="entry name" value="SBP_sf"/>
</dbReference>
<dbReference type="Gramene" id="Kaladp0017s0020.3.v1.1">
    <property type="protein sequence ID" value="Kaladp0017s0020.3.v1.1"/>
    <property type="gene ID" value="Kaladp0017s0020.v1.1"/>
</dbReference>
<feature type="compositionally biased region" description="Polar residues" evidence="5">
    <location>
        <begin position="116"/>
        <end position="132"/>
    </location>
</feature>
<evidence type="ECO:0000256" key="1">
    <source>
        <dbReference type="ARBA" id="ARBA00022723"/>
    </source>
</evidence>
<dbReference type="SUPFAM" id="SSF103612">
    <property type="entry name" value="SBT domain"/>
    <property type="match status" value="1"/>
</dbReference>
<feature type="region of interest" description="Disordered" evidence="5">
    <location>
        <begin position="213"/>
        <end position="252"/>
    </location>
</feature>
<dbReference type="GO" id="GO:0003677">
    <property type="term" value="F:DNA binding"/>
    <property type="evidence" value="ECO:0007669"/>
    <property type="project" value="InterPro"/>
</dbReference>
<dbReference type="GO" id="GO:0005634">
    <property type="term" value="C:nucleus"/>
    <property type="evidence" value="ECO:0007669"/>
    <property type="project" value="InterPro"/>
</dbReference>
<keyword evidence="8" id="KW-1185">Reference proteome</keyword>
<evidence type="ECO:0000256" key="2">
    <source>
        <dbReference type="ARBA" id="ARBA00022771"/>
    </source>
</evidence>
<dbReference type="EnsemblPlants" id="Kaladp0017s0020.1.v1.1">
    <property type="protein sequence ID" value="Kaladp0017s0020.1.v1.1"/>
    <property type="gene ID" value="Kaladp0017s0020.v1.1"/>
</dbReference>
<dbReference type="Gramene" id="Kaladp0017s0020.1.v1.1">
    <property type="protein sequence ID" value="Kaladp0017s0020.1.v1.1"/>
    <property type="gene ID" value="Kaladp0017s0020.v1.1"/>
</dbReference>
<name>A0A7N0T1J8_KALFE</name>
<dbReference type="Gene3D" id="4.10.1100.10">
    <property type="entry name" value="Transcription factor, SBP-box domain"/>
    <property type="match status" value="1"/>
</dbReference>
<dbReference type="Proteomes" id="UP000594263">
    <property type="component" value="Unplaced"/>
</dbReference>
<evidence type="ECO:0000256" key="4">
    <source>
        <dbReference type="PROSITE-ProRule" id="PRU00470"/>
    </source>
</evidence>
<protein>
    <recommendedName>
        <fullName evidence="6">SBP-type domain-containing protein</fullName>
    </recommendedName>
</protein>
<evidence type="ECO:0000256" key="5">
    <source>
        <dbReference type="SAM" id="MobiDB-lite"/>
    </source>
</evidence>